<dbReference type="Proteomes" id="UP000005824">
    <property type="component" value="Unassembled WGS sequence"/>
</dbReference>
<name>B4CX16_9BACT</name>
<dbReference type="EMBL" id="ABVL01000003">
    <property type="protein sequence ID" value="EDY21336.1"/>
    <property type="molecule type" value="Genomic_DNA"/>
</dbReference>
<protein>
    <recommendedName>
        <fullName evidence="1">DUF488 domain-containing protein</fullName>
    </recommendedName>
</protein>
<gene>
    <name evidence="2" type="ORF">CfE428DRAFT_1629</name>
</gene>
<dbReference type="STRING" id="497964.CfE428DRAFT_1629"/>
<reference evidence="2 3" key="1">
    <citation type="journal article" date="2011" name="J. Bacteriol.">
        <title>Genome sequence of Chthoniobacter flavus Ellin428, an aerobic heterotrophic soil bacterium.</title>
        <authorList>
            <person name="Kant R."/>
            <person name="van Passel M.W."/>
            <person name="Palva A."/>
            <person name="Lucas S."/>
            <person name="Lapidus A."/>
            <person name="Glavina Del Rio T."/>
            <person name="Dalin E."/>
            <person name="Tice H."/>
            <person name="Bruce D."/>
            <person name="Goodwin L."/>
            <person name="Pitluck S."/>
            <person name="Larimer F.W."/>
            <person name="Land M.L."/>
            <person name="Hauser L."/>
            <person name="Sangwan P."/>
            <person name="de Vos W.M."/>
            <person name="Janssen P.H."/>
            <person name="Smidt H."/>
        </authorList>
    </citation>
    <scope>NUCLEOTIDE SEQUENCE [LARGE SCALE GENOMIC DNA]</scope>
    <source>
        <strain evidence="2 3">Ellin428</strain>
    </source>
</reference>
<evidence type="ECO:0000259" key="1">
    <source>
        <dbReference type="Pfam" id="PF22751"/>
    </source>
</evidence>
<dbReference type="RefSeq" id="WP_006978955.1">
    <property type="nucleotide sequence ID" value="NZ_ABVL01000003.1"/>
</dbReference>
<dbReference type="InParanoid" id="B4CX16"/>
<organism evidence="2 3">
    <name type="scientific">Chthoniobacter flavus Ellin428</name>
    <dbReference type="NCBI Taxonomy" id="497964"/>
    <lineage>
        <taxon>Bacteria</taxon>
        <taxon>Pseudomonadati</taxon>
        <taxon>Verrucomicrobiota</taxon>
        <taxon>Spartobacteria</taxon>
        <taxon>Chthoniobacterales</taxon>
        <taxon>Chthoniobacteraceae</taxon>
        <taxon>Chthoniobacter</taxon>
    </lineage>
</organism>
<sequence length="128" mass="15096">MLKTKSIHTPIKKEDGLRILVARYRGHRVPTSLYDVWMACLGPSERLLKTVHEIDWRDWSRSYRQEMLGEGEHEKENPVIRNAGQKFTLRLIKHLAKEQNVTLLCHCPEDTEHCHRFLLRDLIESAKV</sequence>
<proteinExistence type="predicted"/>
<dbReference type="AlphaFoldDB" id="B4CX16"/>
<evidence type="ECO:0000313" key="2">
    <source>
        <dbReference type="EMBL" id="EDY21336.1"/>
    </source>
</evidence>
<keyword evidence="3" id="KW-1185">Reference proteome</keyword>
<dbReference type="Pfam" id="PF22751">
    <property type="entry name" value="DUF488-N3a"/>
    <property type="match status" value="1"/>
</dbReference>
<evidence type="ECO:0000313" key="3">
    <source>
        <dbReference type="Proteomes" id="UP000005824"/>
    </source>
</evidence>
<comment type="caution">
    <text evidence="2">The sequence shown here is derived from an EMBL/GenBank/DDBJ whole genome shotgun (WGS) entry which is preliminary data.</text>
</comment>
<dbReference type="InterPro" id="IPR054495">
    <property type="entry name" value="DUF488-N3a"/>
</dbReference>
<feature type="domain" description="DUF488" evidence="1">
    <location>
        <begin position="2"/>
        <end position="126"/>
    </location>
</feature>
<accession>B4CX16</accession>